<organism evidence="1 2">
    <name type="scientific">Penicillium coprophilum</name>
    <dbReference type="NCBI Taxonomy" id="36646"/>
    <lineage>
        <taxon>Eukaryota</taxon>
        <taxon>Fungi</taxon>
        <taxon>Dikarya</taxon>
        <taxon>Ascomycota</taxon>
        <taxon>Pezizomycotina</taxon>
        <taxon>Eurotiomycetes</taxon>
        <taxon>Eurotiomycetidae</taxon>
        <taxon>Eurotiales</taxon>
        <taxon>Aspergillaceae</taxon>
        <taxon>Penicillium</taxon>
    </lineage>
</organism>
<dbReference type="GO" id="GO:0004497">
    <property type="term" value="F:monooxygenase activity"/>
    <property type="evidence" value="ECO:0007669"/>
    <property type="project" value="InterPro"/>
</dbReference>
<dbReference type="Proteomes" id="UP000191500">
    <property type="component" value="Unassembled WGS sequence"/>
</dbReference>
<evidence type="ECO:0008006" key="3">
    <source>
        <dbReference type="Google" id="ProtNLM"/>
    </source>
</evidence>
<sequence>MITTYNAIVAQCPPIPELGPQDMHSIPDDRFPFLLLCQPTFVLFTVHCEFPKDQQCAWPNRARFTEDMAALAEKLADYLIYESVVLGNMWWTHTKAQMVSLEEGVLDHWCFGRTVMAGDAIHNA</sequence>
<proteinExistence type="predicted"/>
<dbReference type="PANTHER" id="PTHR47356:SF2">
    <property type="entry name" value="FAD-BINDING DOMAIN-CONTAINING PROTEIN-RELATED"/>
    <property type="match status" value="1"/>
</dbReference>
<dbReference type="InterPro" id="IPR050562">
    <property type="entry name" value="FAD_mOase_fung"/>
</dbReference>
<reference evidence="2" key="1">
    <citation type="journal article" date="2017" name="Nat. Microbiol.">
        <title>Global analysis of biosynthetic gene clusters reveals vast potential of secondary metabolite production in Penicillium species.</title>
        <authorList>
            <person name="Nielsen J.C."/>
            <person name="Grijseels S."/>
            <person name="Prigent S."/>
            <person name="Ji B."/>
            <person name="Dainat J."/>
            <person name="Nielsen K.F."/>
            <person name="Frisvad J.C."/>
            <person name="Workman M."/>
            <person name="Nielsen J."/>
        </authorList>
    </citation>
    <scope>NUCLEOTIDE SEQUENCE [LARGE SCALE GENOMIC DNA]</scope>
    <source>
        <strain evidence="2">IBT 31321</strain>
    </source>
</reference>
<accession>A0A1V6UKR6</accession>
<dbReference type="PANTHER" id="PTHR47356">
    <property type="entry name" value="FAD-DEPENDENT MONOOXYGENASE ASQG-RELATED"/>
    <property type="match status" value="1"/>
</dbReference>
<dbReference type="STRING" id="36646.A0A1V6UKR6"/>
<gene>
    <name evidence="1" type="ORF">PENCOP_c007G05539</name>
</gene>
<name>A0A1V6UKR6_9EURO</name>
<evidence type="ECO:0000313" key="2">
    <source>
        <dbReference type="Proteomes" id="UP000191500"/>
    </source>
</evidence>
<evidence type="ECO:0000313" key="1">
    <source>
        <dbReference type="EMBL" id="OQE39028.1"/>
    </source>
</evidence>
<keyword evidence="2" id="KW-1185">Reference proteome</keyword>
<protein>
    <recommendedName>
        <fullName evidence="3">FAD-binding domain-containing protein</fullName>
    </recommendedName>
</protein>
<dbReference type="EMBL" id="MDDG01000007">
    <property type="protein sequence ID" value="OQE39028.1"/>
    <property type="molecule type" value="Genomic_DNA"/>
</dbReference>
<dbReference type="AlphaFoldDB" id="A0A1V6UKR6"/>
<comment type="caution">
    <text evidence="1">The sequence shown here is derived from an EMBL/GenBank/DDBJ whole genome shotgun (WGS) entry which is preliminary data.</text>
</comment>